<sequence length="123" mass="13933">MMVQQLRAIAEEVRTLLEAKYGSEYSDLQGKCVEASELISKKLTKQGIGHRIVEGWIIYDDASSCSNRDYDEHTWVEVGGLYIDVTLTQFEPFLEGPLQRVIVGEKPSFLVYEEPAESCEEVV</sequence>
<proteinExistence type="predicted"/>
<dbReference type="EMBL" id="CP118101">
    <property type="protein sequence ID" value="WDH82441.1"/>
    <property type="molecule type" value="Genomic_DNA"/>
</dbReference>
<evidence type="ECO:0000313" key="3">
    <source>
        <dbReference type="Proteomes" id="UP001220962"/>
    </source>
</evidence>
<name>A0AAX3MZ89_9BACL</name>
<dbReference type="Proteomes" id="UP001221519">
    <property type="component" value="Chromosome"/>
</dbReference>
<dbReference type="RefSeq" id="WP_274337703.1">
    <property type="nucleotide sequence ID" value="NZ_CP118101.1"/>
</dbReference>
<accession>A0AAX3MZ89</accession>
<reference evidence="1 4" key="1">
    <citation type="submission" date="2023-02" db="EMBL/GenBank/DDBJ databases">
        <title>Pathogen: clinical or host-associated sample.</title>
        <authorList>
            <person name="Hergert J."/>
            <person name="Casey R."/>
            <person name="Wagner J."/>
            <person name="Young E.L."/>
            <person name="Oakeson K.F."/>
        </authorList>
    </citation>
    <scope>NUCLEOTIDE SEQUENCE</scope>
    <source>
        <strain evidence="2 4">2022CK-00829</strain>
        <strain evidence="1">2022CK-00830</strain>
    </source>
</reference>
<keyword evidence="4" id="KW-1185">Reference proteome</keyword>
<protein>
    <submittedName>
        <fullName evidence="1">Uncharacterized protein</fullName>
    </submittedName>
</protein>
<organism evidence="1 3">
    <name type="scientific">Paenibacillus urinalis</name>
    <dbReference type="NCBI Taxonomy" id="521520"/>
    <lineage>
        <taxon>Bacteria</taxon>
        <taxon>Bacillati</taxon>
        <taxon>Bacillota</taxon>
        <taxon>Bacilli</taxon>
        <taxon>Bacillales</taxon>
        <taxon>Paenibacillaceae</taxon>
        <taxon>Paenibacillus</taxon>
    </lineage>
</organism>
<evidence type="ECO:0000313" key="1">
    <source>
        <dbReference type="EMBL" id="WDH82441.1"/>
    </source>
</evidence>
<gene>
    <name evidence="1" type="ORF">PUW23_23845</name>
    <name evidence="2" type="ORF">PUW25_23840</name>
</gene>
<dbReference type="Proteomes" id="UP001220962">
    <property type="component" value="Chromosome"/>
</dbReference>
<evidence type="ECO:0000313" key="4">
    <source>
        <dbReference type="Proteomes" id="UP001221519"/>
    </source>
</evidence>
<dbReference type="EMBL" id="CP118108">
    <property type="protein sequence ID" value="WDI02189.1"/>
    <property type="molecule type" value="Genomic_DNA"/>
</dbReference>
<dbReference type="AlphaFoldDB" id="A0AAX3MZ89"/>
<evidence type="ECO:0000313" key="2">
    <source>
        <dbReference type="EMBL" id="WDI02189.1"/>
    </source>
</evidence>